<sequence length="299" mass="33711">MSAEITQFYETEFAKNWEMKVQQKDSRLLPTVTTDSFRGKRKWYNQLDAGVMTEVTERKGDTPDGDTTGTKYWIYRRKFEFVRTWDEDDEMQLGSIALPDSDEIASFTAAEARTKDDVIIQAFDGTRKVGETGTETETFPSGQSVPATYPPGGPMVSMGLTVQKILRAKKILDENEVDDEDRYFVTSSQQLQDMLNITEITSGDYVNVKALVDGEVSMFAGFTFVRSERLPVDGNGLRSCFAYHKSGIRWADAGRSVHIDVLPNKRHARQLRGVCRMGAVRVEDKRVVRVLCDETPGVS</sequence>
<dbReference type="Pfam" id="PF19821">
    <property type="entry name" value="Phage_capsid_2"/>
    <property type="match status" value="1"/>
</dbReference>
<proteinExistence type="predicted"/>
<evidence type="ECO:0000313" key="2">
    <source>
        <dbReference type="Proteomes" id="UP000190774"/>
    </source>
</evidence>
<reference evidence="2" key="1">
    <citation type="submission" date="2017-02" db="EMBL/GenBank/DDBJ databases">
        <authorList>
            <person name="Varghese N."/>
            <person name="Submissions S."/>
        </authorList>
    </citation>
    <scope>NUCLEOTIDE SEQUENCE [LARGE SCALE GENOMIC DNA]</scope>
    <source>
        <strain evidence="2">ATCC 700200</strain>
    </source>
</reference>
<dbReference type="InterPro" id="IPR045565">
    <property type="entry name" value="Phage_capsid_2"/>
</dbReference>
<dbReference type="Proteomes" id="UP000190774">
    <property type="component" value="Unassembled WGS sequence"/>
</dbReference>
<organism evidence="1 2">
    <name type="scientific">Prosthecobacter debontii</name>
    <dbReference type="NCBI Taxonomy" id="48467"/>
    <lineage>
        <taxon>Bacteria</taxon>
        <taxon>Pseudomonadati</taxon>
        <taxon>Verrucomicrobiota</taxon>
        <taxon>Verrucomicrobiia</taxon>
        <taxon>Verrucomicrobiales</taxon>
        <taxon>Verrucomicrobiaceae</taxon>
        <taxon>Prosthecobacter</taxon>
    </lineage>
</organism>
<dbReference type="OrthoDB" id="180979at2"/>
<dbReference type="AlphaFoldDB" id="A0A1T4XZP6"/>
<keyword evidence="2" id="KW-1185">Reference proteome</keyword>
<accession>A0A1T4XZP6</accession>
<dbReference type="EMBL" id="FUYE01000006">
    <property type="protein sequence ID" value="SKA95044.1"/>
    <property type="molecule type" value="Genomic_DNA"/>
</dbReference>
<name>A0A1T4XZP6_9BACT</name>
<protein>
    <submittedName>
        <fullName evidence="1">Uncharacterized protein</fullName>
    </submittedName>
</protein>
<gene>
    <name evidence="1" type="ORF">SAMN02745166_02254</name>
</gene>
<evidence type="ECO:0000313" key="1">
    <source>
        <dbReference type="EMBL" id="SKA95044.1"/>
    </source>
</evidence>
<dbReference type="RefSeq" id="WP_078813459.1">
    <property type="nucleotide sequence ID" value="NZ_FUYE01000006.1"/>
</dbReference>